<dbReference type="SMART" id="SM00267">
    <property type="entry name" value="GGDEF"/>
    <property type="match status" value="1"/>
</dbReference>
<accession>A0A1J5TAJ7</accession>
<dbReference type="Pfam" id="PF00990">
    <property type="entry name" value="GGDEF"/>
    <property type="match status" value="1"/>
</dbReference>
<name>A0A1J5TAJ7_9ZZZZ</name>
<dbReference type="InterPro" id="IPR000160">
    <property type="entry name" value="GGDEF_dom"/>
</dbReference>
<dbReference type="SUPFAM" id="SSF55785">
    <property type="entry name" value="PYP-like sensor domain (PAS domain)"/>
    <property type="match status" value="1"/>
</dbReference>
<gene>
    <name evidence="2" type="primary">cph2_13</name>
    <name evidence="2" type="ORF">GALL_75840</name>
</gene>
<feature type="domain" description="GGDEF" evidence="1">
    <location>
        <begin position="169"/>
        <end position="301"/>
    </location>
</feature>
<dbReference type="NCBIfam" id="TIGR00254">
    <property type="entry name" value="GGDEF"/>
    <property type="match status" value="1"/>
</dbReference>
<sequence length="301" mass="33549">MLDQAALHALLLDSLEEQIAVIDREGTIVYVNRAWTTFGLENGLALASAGTGGNYLAVCSVSGSRGDSLAGEAEEGILDVLAGKRATFHFEYPCHSPTEKRWFMMRAAPLHGDAESLFVISHHNITQRKLAEEQIEYLSLHDPLTGLANRRHFNRFLGEEWRRSLRNRSPLSFVMFDLDHFKDYNDDLGHLAGDQCLVEVGQILRMIAGRPDDMAVRYGGEEFGLLLGNTSLEDAAKIAEAVRQKIHELDIRYSGTRRMTVSAGVYSVIPDSDRKETSLVREADKALYLAKQQGRNRIACA</sequence>
<dbReference type="PANTHER" id="PTHR45138">
    <property type="entry name" value="REGULATORY COMPONENTS OF SENSORY TRANSDUCTION SYSTEM"/>
    <property type="match status" value="1"/>
</dbReference>
<dbReference type="InterPro" id="IPR035965">
    <property type="entry name" value="PAS-like_dom_sf"/>
</dbReference>
<dbReference type="PANTHER" id="PTHR45138:SF9">
    <property type="entry name" value="DIGUANYLATE CYCLASE DGCM-RELATED"/>
    <property type="match status" value="1"/>
</dbReference>
<evidence type="ECO:0000259" key="1">
    <source>
        <dbReference type="PROSITE" id="PS50887"/>
    </source>
</evidence>
<dbReference type="InterPro" id="IPR029787">
    <property type="entry name" value="Nucleotide_cyclase"/>
</dbReference>
<dbReference type="CDD" id="cd01949">
    <property type="entry name" value="GGDEF"/>
    <property type="match status" value="1"/>
</dbReference>
<dbReference type="GO" id="GO:0005886">
    <property type="term" value="C:plasma membrane"/>
    <property type="evidence" value="ECO:0007669"/>
    <property type="project" value="TreeGrafter"/>
</dbReference>
<dbReference type="Gene3D" id="3.30.70.270">
    <property type="match status" value="1"/>
</dbReference>
<dbReference type="FunFam" id="3.30.70.270:FF:000001">
    <property type="entry name" value="Diguanylate cyclase domain protein"/>
    <property type="match status" value="1"/>
</dbReference>
<dbReference type="SUPFAM" id="SSF55073">
    <property type="entry name" value="Nucleotide cyclase"/>
    <property type="match status" value="1"/>
</dbReference>
<organism evidence="2">
    <name type="scientific">mine drainage metagenome</name>
    <dbReference type="NCBI Taxonomy" id="410659"/>
    <lineage>
        <taxon>unclassified sequences</taxon>
        <taxon>metagenomes</taxon>
        <taxon>ecological metagenomes</taxon>
    </lineage>
</organism>
<dbReference type="InterPro" id="IPR013656">
    <property type="entry name" value="PAS_4"/>
</dbReference>
<evidence type="ECO:0000313" key="2">
    <source>
        <dbReference type="EMBL" id="OIR10812.1"/>
    </source>
</evidence>
<dbReference type="Pfam" id="PF08448">
    <property type="entry name" value="PAS_4"/>
    <property type="match status" value="1"/>
</dbReference>
<dbReference type="GO" id="GO:0052621">
    <property type="term" value="F:diguanylate cyclase activity"/>
    <property type="evidence" value="ECO:0007669"/>
    <property type="project" value="TreeGrafter"/>
</dbReference>
<dbReference type="InterPro" id="IPR043128">
    <property type="entry name" value="Rev_trsase/Diguanyl_cyclase"/>
</dbReference>
<protein>
    <submittedName>
        <fullName evidence="2">Phytochrome-like protein cph2</fullName>
    </submittedName>
</protein>
<dbReference type="GO" id="GO:1902201">
    <property type="term" value="P:negative regulation of bacterial-type flagellum-dependent cell motility"/>
    <property type="evidence" value="ECO:0007669"/>
    <property type="project" value="TreeGrafter"/>
</dbReference>
<dbReference type="Gene3D" id="3.30.450.20">
    <property type="entry name" value="PAS domain"/>
    <property type="match status" value="1"/>
</dbReference>
<reference evidence="2" key="1">
    <citation type="submission" date="2016-10" db="EMBL/GenBank/DDBJ databases">
        <title>Sequence of Gallionella enrichment culture.</title>
        <authorList>
            <person name="Poehlein A."/>
            <person name="Muehling M."/>
            <person name="Daniel R."/>
        </authorList>
    </citation>
    <scope>NUCLEOTIDE SEQUENCE</scope>
</reference>
<dbReference type="AlphaFoldDB" id="A0A1J5TAJ7"/>
<dbReference type="InterPro" id="IPR050469">
    <property type="entry name" value="Diguanylate_Cyclase"/>
</dbReference>
<proteinExistence type="predicted"/>
<comment type="caution">
    <text evidence="2">The sequence shown here is derived from an EMBL/GenBank/DDBJ whole genome shotgun (WGS) entry which is preliminary data.</text>
</comment>
<dbReference type="EMBL" id="MLJW01000022">
    <property type="protein sequence ID" value="OIR10812.1"/>
    <property type="molecule type" value="Genomic_DNA"/>
</dbReference>
<dbReference type="GO" id="GO:0043709">
    <property type="term" value="P:cell adhesion involved in single-species biofilm formation"/>
    <property type="evidence" value="ECO:0007669"/>
    <property type="project" value="TreeGrafter"/>
</dbReference>
<dbReference type="PROSITE" id="PS50887">
    <property type="entry name" value="GGDEF"/>
    <property type="match status" value="1"/>
</dbReference>